<proteinExistence type="predicted"/>
<accession>A0A443NXH3</accession>
<feature type="transmembrane region" description="Helical" evidence="1">
    <location>
        <begin position="384"/>
        <end position="410"/>
    </location>
</feature>
<dbReference type="EMBL" id="QPKB01000004">
    <property type="protein sequence ID" value="RWR83182.1"/>
    <property type="molecule type" value="Genomic_DNA"/>
</dbReference>
<organism evidence="2 3">
    <name type="scientific">Cinnamomum micranthum f. kanehirae</name>
    <dbReference type="NCBI Taxonomy" id="337451"/>
    <lineage>
        <taxon>Eukaryota</taxon>
        <taxon>Viridiplantae</taxon>
        <taxon>Streptophyta</taxon>
        <taxon>Embryophyta</taxon>
        <taxon>Tracheophyta</taxon>
        <taxon>Spermatophyta</taxon>
        <taxon>Magnoliopsida</taxon>
        <taxon>Magnoliidae</taxon>
        <taxon>Laurales</taxon>
        <taxon>Lauraceae</taxon>
        <taxon>Cinnamomum</taxon>
    </lineage>
</organism>
<sequence>MSNPFAAIDPDSREVLALGFKPSANGERKRSSEMALQCFSRSHLLPLSLSSSSFKLQNRKNNLSSQNVSITSLSRLDTNGSSIRFNHQRTQFVDTVKGYKMPTFSFGNTPRKKYVNFYLPNSDTGLEVSSGTSVAEKDAISTSSATIGNTQLAASERVVGLGEPFRGKPGSVSFCGLTHQLVEEGKLSSSPFKDGTGSFLWVFGPIALISSLILPQLFLSNVIDAVLKDEILADIITSLSSEAMFYVGLAAFLLVTDHVQRPYLQFSPKRWSLITGLRGYLNSAFFIMGFKVFAPLLAVYVVWPLIGLPSVVAVLPFLLGCAAQWAFEALLEKRKSSSWPLVPIIFEVYRIYQLTRASHLIERLMLEMKGAPVTPDLLERSGALFSMLVVFQVLGVVCLWSLTTFLLRLFPSRPVAERY</sequence>
<feature type="transmembrane region" description="Helical" evidence="1">
    <location>
        <begin position="308"/>
        <end position="327"/>
    </location>
</feature>
<protein>
    <submittedName>
        <fullName evidence="2">Uncharacterized protein</fullName>
    </submittedName>
</protein>
<name>A0A443NXH3_9MAGN</name>
<dbReference type="GO" id="GO:0009507">
    <property type="term" value="C:chloroplast"/>
    <property type="evidence" value="ECO:0007669"/>
    <property type="project" value="TreeGrafter"/>
</dbReference>
<dbReference type="PANTHER" id="PTHR33918:SF4">
    <property type="entry name" value="ABC-2 TYPE TRANSPORTER DOMAIN-CONTAINING PROTEIN"/>
    <property type="match status" value="1"/>
</dbReference>
<evidence type="ECO:0000313" key="3">
    <source>
        <dbReference type="Proteomes" id="UP000283530"/>
    </source>
</evidence>
<evidence type="ECO:0000256" key="1">
    <source>
        <dbReference type="SAM" id="Phobius"/>
    </source>
</evidence>
<gene>
    <name evidence="2" type="ORF">CKAN_01192900</name>
</gene>
<dbReference type="PANTHER" id="PTHR33918">
    <property type="entry name" value="OS01G0704200 PROTEIN"/>
    <property type="match status" value="1"/>
</dbReference>
<keyword evidence="3" id="KW-1185">Reference proteome</keyword>
<dbReference type="AlphaFoldDB" id="A0A443NXH3"/>
<reference evidence="2 3" key="1">
    <citation type="journal article" date="2019" name="Nat. Plants">
        <title>Stout camphor tree genome fills gaps in understanding of flowering plant genome evolution.</title>
        <authorList>
            <person name="Chaw S.M."/>
            <person name="Liu Y.C."/>
            <person name="Wu Y.W."/>
            <person name="Wang H.Y."/>
            <person name="Lin C.I."/>
            <person name="Wu C.S."/>
            <person name="Ke H.M."/>
            <person name="Chang L.Y."/>
            <person name="Hsu C.Y."/>
            <person name="Yang H.T."/>
            <person name="Sudianto E."/>
            <person name="Hsu M.H."/>
            <person name="Wu K.P."/>
            <person name="Wang L.N."/>
            <person name="Leebens-Mack J.H."/>
            <person name="Tsai I.J."/>
        </authorList>
    </citation>
    <scope>NUCLEOTIDE SEQUENCE [LARGE SCALE GENOMIC DNA]</scope>
    <source>
        <strain evidence="3">cv. Chaw 1501</strain>
        <tissue evidence="2">Young leaves</tissue>
    </source>
</reference>
<dbReference type="OrthoDB" id="1927955at2759"/>
<keyword evidence="1" id="KW-0472">Membrane</keyword>
<feature type="transmembrane region" description="Helical" evidence="1">
    <location>
        <begin position="280"/>
        <end position="302"/>
    </location>
</feature>
<evidence type="ECO:0000313" key="2">
    <source>
        <dbReference type="EMBL" id="RWR83182.1"/>
    </source>
</evidence>
<dbReference type="Proteomes" id="UP000283530">
    <property type="component" value="Unassembled WGS sequence"/>
</dbReference>
<feature type="transmembrane region" description="Helical" evidence="1">
    <location>
        <begin position="199"/>
        <end position="223"/>
    </location>
</feature>
<keyword evidence="1" id="KW-0812">Transmembrane</keyword>
<comment type="caution">
    <text evidence="2">The sequence shown here is derived from an EMBL/GenBank/DDBJ whole genome shotgun (WGS) entry which is preliminary data.</text>
</comment>
<feature type="transmembrane region" description="Helical" evidence="1">
    <location>
        <begin position="243"/>
        <end position="259"/>
    </location>
</feature>
<keyword evidence="1" id="KW-1133">Transmembrane helix</keyword>